<keyword evidence="2" id="KW-0732">Signal</keyword>
<evidence type="ECO:0000313" key="3">
    <source>
        <dbReference type="EMBL" id="QHI36976.1"/>
    </source>
</evidence>
<evidence type="ECO:0000256" key="1">
    <source>
        <dbReference type="SAM" id="Phobius"/>
    </source>
</evidence>
<protein>
    <recommendedName>
        <fullName evidence="5">Tetratricopeptide repeat protein</fullName>
    </recommendedName>
</protein>
<dbReference type="SUPFAM" id="SSF48452">
    <property type="entry name" value="TPR-like"/>
    <property type="match status" value="1"/>
</dbReference>
<feature type="chain" id="PRO_5029694301" description="Tetratricopeptide repeat protein" evidence="2">
    <location>
        <begin position="24"/>
        <end position="448"/>
    </location>
</feature>
<evidence type="ECO:0008006" key="5">
    <source>
        <dbReference type="Google" id="ProtNLM"/>
    </source>
</evidence>
<keyword evidence="4" id="KW-1185">Reference proteome</keyword>
<dbReference type="EMBL" id="CP019288">
    <property type="protein sequence ID" value="QHI36976.1"/>
    <property type="molecule type" value="Genomic_DNA"/>
</dbReference>
<dbReference type="InterPro" id="IPR019734">
    <property type="entry name" value="TPR_rpt"/>
</dbReference>
<feature type="transmembrane region" description="Helical" evidence="1">
    <location>
        <begin position="384"/>
        <end position="404"/>
    </location>
</feature>
<dbReference type="Gene3D" id="1.25.40.10">
    <property type="entry name" value="Tetratricopeptide repeat domain"/>
    <property type="match status" value="2"/>
</dbReference>
<proteinExistence type="predicted"/>
<feature type="signal peptide" evidence="2">
    <location>
        <begin position="1"/>
        <end position="23"/>
    </location>
</feature>
<dbReference type="InterPro" id="IPR011990">
    <property type="entry name" value="TPR-like_helical_dom_sf"/>
</dbReference>
<dbReference type="KEGG" id="kan:IMCC3317_23470"/>
<name>A0A7L4ZL75_9FLAO</name>
<evidence type="ECO:0000313" key="4">
    <source>
        <dbReference type="Proteomes" id="UP000464657"/>
    </source>
</evidence>
<evidence type="ECO:0000256" key="2">
    <source>
        <dbReference type="SAM" id="SignalP"/>
    </source>
</evidence>
<gene>
    <name evidence="3" type="ORF">IMCC3317_23470</name>
</gene>
<keyword evidence="1" id="KW-0472">Membrane</keyword>
<keyword evidence="1" id="KW-0812">Transmembrane</keyword>
<reference evidence="3 4" key="1">
    <citation type="journal article" date="2013" name="Int. J. Syst. Evol. Microbiol.">
        <title>Kordia antarctica sp. nov., isolated from Antarctic seawater.</title>
        <authorList>
            <person name="Baek K."/>
            <person name="Choi A."/>
            <person name="Kang I."/>
            <person name="Lee K."/>
            <person name="Cho J.C."/>
        </authorList>
    </citation>
    <scope>NUCLEOTIDE SEQUENCE [LARGE SCALE GENOMIC DNA]</scope>
    <source>
        <strain evidence="3 4">IMCC3317</strain>
    </source>
</reference>
<dbReference type="Proteomes" id="UP000464657">
    <property type="component" value="Chromosome"/>
</dbReference>
<dbReference type="SMART" id="SM00028">
    <property type="entry name" value="TPR"/>
    <property type="match status" value="3"/>
</dbReference>
<organism evidence="3 4">
    <name type="scientific">Kordia antarctica</name>
    <dbReference type="NCBI Taxonomy" id="1218801"/>
    <lineage>
        <taxon>Bacteria</taxon>
        <taxon>Pseudomonadati</taxon>
        <taxon>Bacteroidota</taxon>
        <taxon>Flavobacteriia</taxon>
        <taxon>Flavobacteriales</taxon>
        <taxon>Flavobacteriaceae</taxon>
        <taxon>Kordia</taxon>
    </lineage>
</organism>
<keyword evidence="1" id="KW-1133">Transmembrane helix</keyword>
<accession>A0A7L4ZL75</accession>
<sequence length="448" mass="52956">MNMLCKIYSLLTILLLFPLFLSAQDNVKDTLSNKSFDDLKKIFYHYKNYGQTETGKQVAFFTLKKARKEQNIRAVANSYIRLCRVSYDTPEIALKYTDSCIFYATKYKLEDLIARGQFYKGLVLFDLGKYSNSLDSYIQASEYYEKQNNEMYYSLRYNIALLKLKVRSHTEAIEIFKENLIYENKKATYGKSYLNILYGLSIAYTSNRMLDSAYTINKKAYQQALKFNDHSHLYFTYAQGALHYVKKDYKSARDSLLKSLSFLKKSKDYSNLAISYYYLGSISSVEIDKIKYYKKVDSIFKVKKYIIPTPRKAYEGLINYYKSKDDFKNQLYYTDRLLIVDTVINKEYRNVSQTFYNEYDTPRLIADKELLIFKLSTENTSFKYKIFILLIALIFVLIILILVYRRKKRNELKLRKLVTSLEVKSNIKETNILKHCCPIKKKPTSWLL</sequence>
<dbReference type="AlphaFoldDB" id="A0A7L4ZL75"/>